<protein>
    <submittedName>
        <fullName evidence="3">Uncharacterized protein</fullName>
    </submittedName>
</protein>
<feature type="compositionally biased region" description="Pro residues" evidence="1">
    <location>
        <begin position="191"/>
        <end position="205"/>
    </location>
</feature>
<dbReference type="AlphaFoldDB" id="A0A9Q7ADY4"/>
<dbReference type="RefSeq" id="WP_274372760.1">
    <property type="nucleotide sequence ID" value="NZ_CP072943.1"/>
</dbReference>
<evidence type="ECO:0000256" key="2">
    <source>
        <dbReference type="SAM" id="SignalP"/>
    </source>
</evidence>
<feature type="chain" id="PRO_5040173294" evidence="2">
    <location>
        <begin position="21"/>
        <end position="379"/>
    </location>
</feature>
<name>A0A9Q7ADY4_9BACT</name>
<organism evidence="3 4">
    <name type="scientific">Aminithiophilus ramosus</name>
    <dbReference type="NCBI Taxonomy" id="3029084"/>
    <lineage>
        <taxon>Bacteria</taxon>
        <taxon>Thermotogati</taxon>
        <taxon>Synergistota</taxon>
        <taxon>Synergistia</taxon>
        <taxon>Synergistales</taxon>
        <taxon>Aminithiophilaceae</taxon>
        <taxon>Aminithiophilus</taxon>
    </lineage>
</organism>
<evidence type="ECO:0000256" key="1">
    <source>
        <dbReference type="SAM" id="MobiDB-lite"/>
    </source>
</evidence>
<evidence type="ECO:0000313" key="4">
    <source>
        <dbReference type="Proteomes" id="UP000671879"/>
    </source>
</evidence>
<evidence type="ECO:0000313" key="3">
    <source>
        <dbReference type="EMBL" id="QTX31594.1"/>
    </source>
</evidence>
<sequence>MRRRLLLLFLCLSAATVASAQEPALEVARILDAWTSFRWGQDCLIWVVHYPQELVDPWVRVEGSRQGFSPYEMETSAQSFRKSLRMDEALAFLLSVYNFGSRPVQIDPVEKRLFLELPDGRRIAPLSFEERLASPIEGLVQGLVFFPRQEEAFSLVLTGLGPTPETRFDFAAGRASVGGDVEELVVELPPLPQEPQKTPSPPDPVIAPSAAVPGSPVEEPPSAAAPEFEPPPPFLLLPSDPLPLKTEATIAAADVEVPPVVASEEPLEVSPSEVAEKEPPFRSREETLETFLRLWSAGETGPLYRLLSDESRLLLSEETFAREALSRSFRLSLRDGYRTTWLDENRVKVTAAQKLVFIRVLQSETFRLVRQEGGWRVVW</sequence>
<keyword evidence="4" id="KW-1185">Reference proteome</keyword>
<feature type="region of interest" description="Disordered" evidence="1">
    <location>
        <begin position="191"/>
        <end position="231"/>
    </location>
</feature>
<keyword evidence="2" id="KW-0732">Signal</keyword>
<feature type="signal peptide" evidence="2">
    <location>
        <begin position="1"/>
        <end position="20"/>
    </location>
</feature>
<dbReference type="Proteomes" id="UP000671879">
    <property type="component" value="Chromosome"/>
</dbReference>
<gene>
    <name evidence="3" type="ORF">KAR29_09485</name>
</gene>
<dbReference type="KEGG" id="aram:KAR29_09485"/>
<proteinExistence type="predicted"/>
<reference evidence="4" key="1">
    <citation type="submission" date="2021-04" db="EMBL/GenBank/DDBJ databases">
        <title>A novel Synergistetes isolate from a pyrite-forming mixed culture.</title>
        <authorList>
            <person name="Bunk B."/>
            <person name="Sproer C."/>
            <person name="Spring S."/>
            <person name="Pester M."/>
        </authorList>
    </citation>
    <scope>NUCLEOTIDE SEQUENCE [LARGE SCALE GENOMIC DNA]</scope>
    <source>
        <strain evidence="4">J.5.4.2-T.3.5.2</strain>
    </source>
</reference>
<dbReference type="EMBL" id="CP072943">
    <property type="protein sequence ID" value="QTX31594.1"/>
    <property type="molecule type" value="Genomic_DNA"/>
</dbReference>
<feature type="compositionally biased region" description="Low complexity" evidence="1">
    <location>
        <begin position="210"/>
        <end position="227"/>
    </location>
</feature>
<accession>A0A9Q7ADY4</accession>